<name>A0A9Q5ZAQ3_NOSLI</name>
<dbReference type="EMBL" id="LAHD01000056">
    <property type="protein sequence ID" value="PHK02289.1"/>
    <property type="molecule type" value="Genomic_DNA"/>
</dbReference>
<gene>
    <name evidence="1" type="ORF">VF08_19230</name>
</gene>
<evidence type="ECO:0000313" key="1">
    <source>
        <dbReference type="EMBL" id="PHK02289.1"/>
    </source>
</evidence>
<sequence>MLRSQRAEGSRIDSTPCQEVTSPRQFAQVGKFLLSEAVVKSPKFIYGDSPSATPGAISGVPPPPHWLLCLLPSAFLIPFIQLVLNPNSQFFISIFEGGC</sequence>
<organism evidence="1 2">
    <name type="scientific">Nostoc linckia z8</name>
    <dbReference type="NCBI Taxonomy" id="1628746"/>
    <lineage>
        <taxon>Bacteria</taxon>
        <taxon>Bacillati</taxon>
        <taxon>Cyanobacteriota</taxon>
        <taxon>Cyanophyceae</taxon>
        <taxon>Nostocales</taxon>
        <taxon>Nostocaceae</taxon>
        <taxon>Nostoc</taxon>
    </lineage>
</organism>
<accession>A0A9Q5ZAQ3</accession>
<dbReference type="Proteomes" id="UP000222310">
    <property type="component" value="Unassembled WGS sequence"/>
</dbReference>
<dbReference type="AlphaFoldDB" id="A0A9Q5ZAQ3"/>
<reference evidence="1 2" key="1">
    <citation type="submission" date="2015-02" db="EMBL/GenBank/DDBJ databases">
        <title>Nostoc linckia genome annotation.</title>
        <authorList>
            <person name="Zhou Z."/>
        </authorList>
    </citation>
    <scope>NUCLEOTIDE SEQUENCE [LARGE SCALE GENOMIC DNA]</scope>
    <source>
        <strain evidence="2">z8</strain>
    </source>
</reference>
<protein>
    <submittedName>
        <fullName evidence="1">Uncharacterized protein</fullName>
    </submittedName>
</protein>
<comment type="caution">
    <text evidence="1">The sequence shown here is derived from an EMBL/GenBank/DDBJ whole genome shotgun (WGS) entry which is preliminary data.</text>
</comment>
<evidence type="ECO:0000313" key="2">
    <source>
        <dbReference type="Proteomes" id="UP000222310"/>
    </source>
</evidence>
<proteinExistence type="predicted"/>